<name>A0A0F7FV07_9ACTN</name>
<evidence type="ECO:0000256" key="11">
    <source>
        <dbReference type="SAM" id="SignalP"/>
    </source>
</evidence>
<dbReference type="InterPro" id="IPR032694">
    <property type="entry name" value="CopC/D"/>
</dbReference>
<evidence type="ECO:0000256" key="4">
    <source>
        <dbReference type="ARBA" id="ARBA00022723"/>
    </source>
</evidence>
<dbReference type="SUPFAM" id="SSF81296">
    <property type="entry name" value="E set domains"/>
    <property type="match status" value="1"/>
</dbReference>
<keyword evidence="8 10" id="KW-0472">Membrane</keyword>
<dbReference type="Pfam" id="PF05425">
    <property type="entry name" value="CopD"/>
    <property type="match status" value="1"/>
</dbReference>
<keyword evidence="4" id="KW-0479">Metal-binding</keyword>
<feature type="domain" description="CopC" evidence="12">
    <location>
        <begin position="38"/>
        <end position="136"/>
    </location>
</feature>
<feature type="transmembrane region" description="Helical" evidence="10">
    <location>
        <begin position="196"/>
        <end position="215"/>
    </location>
</feature>
<gene>
    <name evidence="14" type="ORF">SXIM_26080</name>
</gene>
<dbReference type="EMBL" id="CP009922">
    <property type="protein sequence ID" value="AKG43992.1"/>
    <property type="molecule type" value="Genomic_DNA"/>
</dbReference>
<evidence type="ECO:0000256" key="5">
    <source>
        <dbReference type="ARBA" id="ARBA00022729"/>
    </source>
</evidence>
<keyword evidence="6 10" id="KW-1133">Transmembrane helix</keyword>
<dbReference type="GO" id="GO:0005507">
    <property type="term" value="F:copper ion binding"/>
    <property type="evidence" value="ECO:0007669"/>
    <property type="project" value="InterPro"/>
</dbReference>
<evidence type="ECO:0000256" key="10">
    <source>
        <dbReference type="SAM" id="Phobius"/>
    </source>
</evidence>
<dbReference type="KEGG" id="sxi:SXIM_26080"/>
<feature type="compositionally biased region" description="Basic and acidic residues" evidence="9">
    <location>
        <begin position="461"/>
        <end position="470"/>
    </location>
</feature>
<proteinExistence type="predicted"/>
<reference evidence="14" key="1">
    <citation type="submission" date="2019-08" db="EMBL/GenBank/DDBJ databases">
        <title>Complete genome sequence of a mangrove-derived Streptomyces xiamenensis.</title>
        <authorList>
            <person name="Xu J."/>
        </authorList>
    </citation>
    <scope>NUCLEOTIDE SEQUENCE</scope>
    <source>
        <strain evidence="14">318</strain>
    </source>
</reference>
<feature type="region of interest" description="Disordered" evidence="9">
    <location>
        <begin position="408"/>
        <end position="470"/>
    </location>
</feature>
<evidence type="ECO:0000256" key="8">
    <source>
        <dbReference type="ARBA" id="ARBA00023136"/>
    </source>
</evidence>
<evidence type="ECO:0000313" key="15">
    <source>
        <dbReference type="Proteomes" id="UP000034034"/>
    </source>
</evidence>
<evidence type="ECO:0000256" key="9">
    <source>
        <dbReference type="SAM" id="MobiDB-lite"/>
    </source>
</evidence>
<feature type="transmembrane region" description="Helical" evidence="10">
    <location>
        <begin position="342"/>
        <end position="363"/>
    </location>
</feature>
<dbReference type="AlphaFoldDB" id="A0A0F7FV07"/>
<feature type="transmembrane region" description="Helical" evidence="10">
    <location>
        <begin position="267"/>
        <end position="288"/>
    </location>
</feature>
<evidence type="ECO:0000256" key="2">
    <source>
        <dbReference type="ARBA" id="ARBA00022475"/>
    </source>
</evidence>
<dbReference type="GO" id="GO:0046688">
    <property type="term" value="P:response to copper ion"/>
    <property type="evidence" value="ECO:0007669"/>
    <property type="project" value="InterPro"/>
</dbReference>
<feature type="transmembrane region" description="Helical" evidence="10">
    <location>
        <begin position="308"/>
        <end position="330"/>
    </location>
</feature>
<dbReference type="Proteomes" id="UP000034034">
    <property type="component" value="Chromosome"/>
</dbReference>
<feature type="compositionally biased region" description="Low complexity" evidence="9">
    <location>
        <begin position="443"/>
        <end position="454"/>
    </location>
</feature>
<dbReference type="InterPro" id="IPR014755">
    <property type="entry name" value="Cu-Rt/internalin_Ig-like"/>
</dbReference>
<feature type="domain" description="Copper resistance protein D" evidence="13">
    <location>
        <begin position="337"/>
        <end position="407"/>
    </location>
</feature>
<organism evidence="14 15">
    <name type="scientific">Streptomyces xiamenensis</name>
    <dbReference type="NCBI Taxonomy" id="408015"/>
    <lineage>
        <taxon>Bacteria</taxon>
        <taxon>Bacillati</taxon>
        <taxon>Actinomycetota</taxon>
        <taxon>Actinomycetes</taxon>
        <taxon>Kitasatosporales</taxon>
        <taxon>Streptomycetaceae</taxon>
        <taxon>Streptomyces</taxon>
    </lineage>
</organism>
<dbReference type="Pfam" id="PF04234">
    <property type="entry name" value="CopC"/>
    <property type="match status" value="1"/>
</dbReference>
<dbReference type="InterPro" id="IPR014756">
    <property type="entry name" value="Ig_E-set"/>
</dbReference>
<dbReference type="GO" id="GO:0005886">
    <property type="term" value="C:plasma membrane"/>
    <property type="evidence" value="ECO:0007669"/>
    <property type="project" value="UniProtKB-SubCell"/>
</dbReference>
<evidence type="ECO:0000313" key="14">
    <source>
        <dbReference type="EMBL" id="AKG43992.1"/>
    </source>
</evidence>
<sequence length="623" mass="64411">MTFRMPTTTTATRAARLLVLLAALGTLLFAGAPQAAAHASLTGSSPADGEVVAAAPETVVLTFSERVTLSGDKALRVLDPAGGRVDTGEITDLSADGTVRHGVALTGGLADGTYTVAWQAVSADSHPIAGAFTFSVGAPSETSVRLSDQQPGGGTVGLLYETARFPAYAGFVLLVGGVAFTLLCRPGAGAARASGRLALAGWTAVTGATLALVLLRGPYTGVGLRDAIDTKTGTALLSRLLLLAAAALFLAVLYGGGARERRGGRGLPGYALPVAGALLAVGLAATWALSEHASTGQWTQVAVPADVIHLLAAGAWLGGLATLLTLLFRFPEQVSRAVVRRFSLLAFWSVVALAVTGIFQAWRQVGDADALLSTRYGQLLIVKVALVVLILAAAWISRRWTARLAEGTGHRDADPPAEGDPAPEPAAVPSAPGSEGGEDPVRRAQLARQRAAVRQTRRRRDRDADAERSGLRRSVLAEAAIAALILAVTTALTGSTPARTEAAAATASTPEPISVQLPYDTGGPHGQGTALLDITPGGTGDNVLHLRLTDPEGLPNGAEEVRISLTLPAEDLGPLRYEPTHVDVGHWVSDDLRLPRPGDWELSLTLRTSEIDQTTETTTVTVG</sequence>
<dbReference type="GO" id="GO:0042597">
    <property type="term" value="C:periplasmic space"/>
    <property type="evidence" value="ECO:0007669"/>
    <property type="project" value="InterPro"/>
</dbReference>
<keyword evidence="2" id="KW-1003">Cell membrane</keyword>
<dbReference type="PATRIC" id="fig|408015.6.peg.2648"/>
<dbReference type="Gene3D" id="2.60.40.1220">
    <property type="match status" value="1"/>
</dbReference>
<comment type="subcellular location">
    <subcellularLocation>
        <location evidence="1">Cell membrane</location>
        <topology evidence="1">Multi-pass membrane protein</topology>
    </subcellularLocation>
</comment>
<keyword evidence="5 11" id="KW-0732">Signal</keyword>
<dbReference type="InterPro" id="IPR007348">
    <property type="entry name" value="CopC_dom"/>
</dbReference>
<evidence type="ECO:0000259" key="13">
    <source>
        <dbReference type="Pfam" id="PF05425"/>
    </source>
</evidence>
<evidence type="ECO:0000256" key="6">
    <source>
        <dbReference type="ARBA" id="ARBA00022989"/>
    </source>
</evidence>
<evidence type="ECO:0000256" key="7">
    <source>
        <dbReference type="ARBA" id="ARBA00023008"/>
    </source>
</evidence>
<feature type="transmembrane region" description="Helical" evidence="10">
    <location>
        <begin position="375"/>
        <end position="396"/>
    </location>
</feature>
<keyword evidence="15" id="KW-1185">Reference proteome</keyword>
<protein>
    <submittedName>
        <fullName evidence="14">Integral membrane protein</fullName>
    </submittedName>
</protein>
<evidence type="ECO:0000259" key="12">
    <source>
        <dbReference type="Pfam" id="PF04234"/>
    </source>
</evidence>
<feature type="signal peptide" evidence="11">
    <location>
        <begin position="1"/>
        <end position="35"/>
    </location>
</feature>
<evidence type="ECO:0000256" key="1">
    <source>
        <dbReference type="ARBA" id="ARBA00004651"/>
    </source>
</evidence>
<keyword evidence="7" id="KW-0186">Copper</keyword>
<dbReference type="HOGENOM" id="CLU_023176_0_0_11"/>
<keyword evidence="3 10" id="KW-0812">Transmembrane</keyword>
<dbReference type="STRING" id="408015.SXIM_26080"/>
<feature type="transmembrane region" description="Helical" evidence="10">
    <location>
        <begin position="235"/>
        <end position="255"/>
    </location>
</feature>
<dbReference type="PANTHER" id="PTHR34820:SF4">
    <property type="entry name" value="INNER MEMBRANE PROTEIN YEBZ"/>
    <property type="match status" value="1"/>
</dbReference>
<dbReference type="PANTHER" id="PTHR34820">
    <property type="entry name" value="INNER MEMBRANE PROTEIN YEBZ"/>
    <property type="match status" value="1"/>
</dbReference>
<dbReference type="GO" id="GO:0006825">
    <property type="term" value="P:copper ion transport"/>
    <property type="evidence" value="ECO:0007669"/>
    <property type="project" value="InterPro"/>
</dbReference>
<accession>A0A0F7FV07</accession>
<evidence type="ECO:0000256" key="3">
    <source>
        <dbReference type="ARBA" id="ARBA00022692"/>
    </source>
</evidence>
<feature type="chain" id="PRO_5002515459" evidence="11">
    <location>
        <begin position="36"/>
        <end position="623"/>
    </location>
</feature>
<dbReference type="InterPro" id="IPR008457">
    <property type="entry name" value="Cu-R_CopD_dom"/>
</dbReference>
<feature type="transmembrane region" description="Helical" evidence="10">
    <location>
        <begin position="165"/>
        <end position="184"/>
    </location>
</feature>